<keyword evidence="1" id="KW-0812">Transmembrane</keyword>
<keyword evidence="3" id="KW-1185">Reference proteome</keyword>
<sequence length="444" mass="48750">MVQTDVNTKFAKFSLMSWPVRSTATVAAVLLAALMAFWRMPPTSRDVIWAEDGAIFLQDAMARKGILDIFSPYAGYLHVLPRFAAKSVVRFFAVDDYALALNFLSCVVVGVVAYLVFHCSKAITSNVYARLGWASITILVAPAPWETLGNFANIHSYLLWLTPWLLLKPAKSKLEGVLFFFTATLLSLTEIVAVLFVPMFAISFKDRRLWPARIGLLVGLAAQILTTMSHPRAPSSTYPLDFASITMGWFLNSSSALIYGSSSQISANIGNYGFWPPLLAAIPFAAALAYILLKGNRQKRLVALVLLLGSTAVWGATLVLNFYKFFDYASYDAEQWKSFLLTRYSTVPSMFLLALIPLAALCDTSKRRTISVAILSAFVVLQCVYFFPASSLRNHGPDWSDGVAVARTACIIEPSIPFQPVFIAPAHWLAGGVKVPCSLMVPAP</sequence>
<feature type="transmembrane region" description="Helical" evidence="1">
    <location>
        <begin position="369"/>
        <end position="387"/>
    </location>
</feature>
<evidence type="ECO:0000256" key="1">
    <source>
        <dbReference type="SAM" id="Phobius"/>
    </source>
</evidence>
<accession>A0A2S3ZZA3</accession>
<organism evidence="2 3">
    <name type="scientific">Arthrobacter glacialis</name>
    <dbReference type="NCBI Taxonomy" id="1664"/>
    <lineage>
        <taxon>Bacteria</taxon>
        <taxon>Bacillati</taxon>
        <taxon>Actinomycetota</taxon>
        <taxon>Actinomycetes</taxon>
        <taxon>Micrococcales</taxon>
        <taxon>Micrococcaceae</taxon>
        <taxon>Arthrobacter</taxon>
    </lineage>
</organism>
<comment type="caution">
    <text evidence="2">The sequence shown here is derived from an EMBL/GenBank/DDBJ whole genome shotgun (WGS) entry which is preliminary data.</text>
</comment>
<gene>
    <name evidence="2" type="ORF">CVS27_05205</name>
</gene>
<reference evidence="2 3" key="1">
    <citation type="submission" date="2018-01" db="EMBL/GenBank/DDBJ databases">
        <title>Arthrobacter sp. nov., from glaciers in China.</title>
        <authorList>
            <person name="Liu Q."/>
            <person name="Xin Y.-H."/>
        </authorList>
    </citation>
    <scope>NUCLEOTIDE SEQUENCE [LARGE SCALE GENOMIC DNA]</scope>
    <source>
        <strain evidence="2 3">HLT2-12-2</strain>
    </source>
</reference>
<feature type="transmembrane region" description="Helical" evidence="1">
    <location>
        <begin position="343"/>
        <end position="362"/>
    </location>
</feature>
<feature type="transmembrane region" description="Helical" evidence="1">
    <location>
        <begin position="97"/>
        <end position="116"/>
    </location>
</feature>
<feature type="transmembrane region" description="Helical" evidence="1">
    <location>
        <begin position="272"/>
        <end position="293"/>
    </location>
</feature>
<feature type="transmembrane region" description="Helical" evidence="1">
    <location>
        <begin position="179"/>
        <end position="204"/>
    </location>
</feature>
<dbReference type="AlphaFoldDB" id="A0A2S3ZZA3"/>
<feature type="transmembrane region" description="Helical" evidence="1">
    <location>
        <begin position="128"/>
        <end position="145"/>
    </location>
</feature>
<keyword evidence="1" id="KW-1133">Transmembrane helix</keyword>
<proteinExistence type="predicted"/>
<name>A0A2S3ZZA3_ARTGL</name>
<evidence type="ECO:0008006" key="4">
    <source>
        <dbReference type="Google" id="ProtNLM"/>
    </source>
</evidence>
<feature type="transmembrane region" description="Helical" evidence="1">
    <location>
        <begin position="20"/>
        <end position="38"/>
    </location>
</feature>
<keyword evidence="1" id="KW-0472">Membrane</keyword>
<evidence type="ECO:0000313" key="3">
    <source>
        <dbReference type="Proteomes" id="UP000237061"/>
    </source>
</evidence>
<evidence type="ECO:0000313" key="2">
    <source>
        <dbReference type="EMBL" id="POH74616.1"/>
    </source>
</evidence>
<feature type="transmembrane region" description="Helical" evidence="1">
    <location>
        <begin position="300"/>
        <end position="323"/>
    </location>
</feature>
<protein>
    <recommendedName>
        <fullName evidence="4">Glycosyltransferase RgtA/B/C/D-like domain-containing protein</fullName>
    </recommendedName>
</protein>
<feature type="transmembrane region" description="Helical" evidence="1">
    <location>
        <begin position="210"/>
        <end position="228"/>
    </location>
</feature>
<dbReference type="EMBL" id="PPXC01000003">
    <property type="protein sequence ID" value="POH74616.1"/>
    <property type="molecule type" value="Genomic_DNA"/>
</dbReference>
<dbReference type="Proteomes" id="UP000237061">
    <property type="component" value="Unassembled WGS sequence"/>
</dbReference>